<keyword evidence="3" id="KW-0574">Periplasm</keyword>
<evidence type="ECO:0000313" key="7">
    <source>
        <dbReference type="Proteomes" id="UP000183417"/>
    </source>
</evidence>
<keyword evidence="2 4" id="KW-0732">Signal</keyword>
<name>A0A1H3SVE6_9BURK</name>
<dbReference type="Gene3D" id="2.30.30.760">
    <property type="match status" value="1"/>
</dbReference>
<dbReference type="Pfam" id="PF13144">
    <property type="entry name" value="ChapFlgA"/>
    <property type="match status" value="1"/>
</dbReference>
<keyword evidence="6" id="KW-0969">Cilium</keyword>
<evidence type="ECO:0000256" key="1">
    <source>
        <dbReference type="ARBA" id="ARBA00004418"/>
    </source>
</evidence>
<dbReference type="InterPro" id="IPR017585">
    <property type="entry name" value="SAF_FlgA"/>
</dbReference>
<feature type="domain" description="SAF" evidence="5">
    <location>
        <begin position="131"/>
        <end position="193"/>
    </location>
</feature>
<evidence type="ECO:0000313" key="6">
    <source>
        <dbReference type="EMBL" id="SDZ41687.1"/>
    </source>
</evidence>
<dbReference type="InterPro" id="IPR013974">
    <property type="entry name" value="SAF"/>
</dbReference>
<reference evidence="6 7" key="1">
    <citation type="submission" date="2016-10" db="EMBL/GenBank/DDBJ databases">
        <authorList>
            <person name="de Groot N.N."/>
        </authorList>
    </citation>
    <scope>NUCLEOTIDE SEQUENCE [LARGE SCALE GENOMIC DNA]</scope>
    <source>
        <strain evidence="6 7">LMG 24775</strain>
    </source>
</reference>
<dbReference type="InterPro" id="IPR041231">
    <property type="entry name" value="FlgA_N"/>
</dbReference>
<gene>
    <name evidence="6" type="ORF">SAMN05421547_12327</name>
</gene>
<keyword evidence="6" id="KW-0966">Cell projection</keyword>
<feature type="chain" id="PRO_5010374221" evidence="4">
    <location>
        <begin position="38"/>
        <end position="254"/>
    </location>
</feature>
<dbReference type="CDD" id="cd11614">
    <property type="entry name" value="SAF_CpaB_FlgA_like"/>
    <property type="match status" value="1"/>
</dbReference>
<dbReference type="InterPro" id="IPR039246">
    <property type="entry name" value="Flagellar_FlgA"/>
</dbReference>
<evidence type="ECO:0000256" key="4">
    <source>
        <dbReference type="SAM" id="SignalP"/>
    </source>
</evidence>
<dbReference type="Pfam" id="PF17656">
    <property type="entry name" value="ChapFlgA_N"/>
    <property type="match status" value="1"/>
</dbReference>
<dbReference type="GO" id="GO:0042597">
    <property type="term" value="C:periplasmic space"/>
    <property type="evidence" value="ECO:0007669"/>
    <property type="project" value="UniProtKB-SubCell"/>
</dbReference>
<dbReference type="PANTHER" id="PTHR36307">
    <property type="entry name" value="FLAGELLA BASAL BODY P-RING FORMATION PROTEIN FLGA"/>
    <property type="match status" value="1"/>
</dbReference>
<comment type="subcellular location">
    <subcellularLocation>
        <location evidence="1">Periplasm</location>
    </subcellularLocation>
</comment>
<dbReference type="EMBL" id="FNPE01000023">
    <property type="protein sequence ID" value="SDZ41687.1"/>
    <property type="molecule type" value="Genomic_DNA"/>
</dbReference>
<proteinExistence type="predicted"/>
<dbReference type="GeneID" id="94689915"/>
<dbReference type="Proteomes" id="UP000183417">
    <property type="component" value="Unassembled WGS sequence"/>
</dbReference>
<evidence type="ECO:0000256" key="2">
    <source>
        <dbReference type="ARBA" id="ARBA00022729"/>
    </source>
</evidence>
<accession>A0A1H3SVE6</accession>
<feature type="signal peptide" evidence="4">
    <location>
        <begin position="1"/>
        <end position="37"/>
    </location>
</feature>
<sequence>MSNFSTAHPPSAARAFARAAACAALAAGASLAGSAFAQNAPDGAAQLSQIGQRFADEALQQGMAGAGALPLRMEVQMGQLDPRLRLAACAKVEPYLPAGSRLWGRTRLGLRCLQGAVAWNVFLPITVKAWGPAWVLQNGVPSGRPLSADDAVQAEVDWAEDSAAVYANQQDWVGLVASRPLAAGQALRQNMLRTPALFAVGAEVRVLVNGGGFSVTSSGKAMSAAGEGQTVRVRMDNGRLISGVVNPEGVVLVQ</sequence>
<dbReference type="Gene3D" id="3.90.1210.10">
    <property type="entry name" value="Antifreeze-like/N-acetylneuraminic acid synthase C-terminal domain"/>
    <property type="match status" value="1"/>
</dbReference>
<dbReference type="AlphaFoldDB" id="A0A1H3SVE6"/>
<dbReference type="PANTHER" id="PTHR36307:SF1">
    <property type="entry name" value="FLAGELLA BASAL BODY P-RING FORMATION PROTEIN FLGA"/>
    <property type="match status" value="1"/>
</dbReference>
<keyword evidence="6" id="KW-0282">Flagellum</keyword>
<evidence type="ECO:0000259" key="5">
    <source>
        <dbReference type="SMART" id="SM00858"/>
    </source>
</evidence>
<dbReference type="NCBIfam" id="TIGR03170">
    <property type="entry name" value="flgA_cterm"/>
    <property type="match status" value="1"/>
</dbReference>
<evidence type="ECO:0000256" key="3">
    <source>
        <dbReference type="ARBA" id="ARBA00022764"/>
    </source>
</evidence>
<dbReference type="RefSeq" id="WP_016449315.1">
    <property type="nucleotide sequence ID" value="NZ_AP025556.1"/>
</dbReference>
<organism evidence="6 7">
    <name type="scientific">Delftia lacustris</name>
    <dbReference type="NCBI Taxonomy" id="558537"/>
    <lineage>
        <taxon>Bacteria</taxon>
        <taxon>Pseudomonadati</taxon>
        <taxon>Pseudomonadota</taxon>
        <taxon>Betaproteobacteria</taxon>
        <taxon>Burkholderiales</taxon>
        <taxon>Comamonadaceae</taxon>
        <taxon>Delftia</taxon>
    </lineage>
</organism>
<dbReference type="GO" id="GO:0044780">
    <property type="term" value="P:bacterial-type flagellum assembly"/>
    <property type="evidence" value="ECO:0007669"/>
    <property type="project" value="InterPro"/>
</dbReference>
<protein>
    <submittedName>
        <fullName evidence="6">Flagella basal body P-ring formation protein FlgA</fullName>
    </submittedName>
</protein>
<dbReference type="SMART" id="SM00858">
    <property type="entry name" value="SAF"/>
    <property type="match status" value="1"/>
</dbReference>